<dbReference type="EMBL" id="CM000617">
    <property type="protein sequence ID" value="EEC46214.1"/>
    <property type="molecule type" value="Genomic_DNA"/>
</dbReference>
<keyword evidence="3" id="KW-1185">Reference proteome</keyword>
<protein>
    <recommendedName>
        <fullName evidence="1">Pyrroloquinoline quinone-dependent pyranose dehydrogenase beta-propeller domain-containing protein</fullName>
    </recommendedName>
</protein>
<proteinExistence type="predicted"/>
<dbReference type="InterPro" id="IPR011042">
    <property type="entry name" value="6-blade_b-propeller_TolB-like"/>
</dbReference>
<dbReference type="eggNOG" id="ENOG502S0Y3">
    <property type="taxonomic scope" value="Eukaryota"/>
</dbReference>
<dbReference type="InterPro" id="IPR054539">
    <property type="entry name" value="Beta-prop_PDH"/>
</dbReference>
<organism evidence="2 3">
    <name type="scientific">Phaeodactylum tricornutum (strain CCAP 1055/1)</name>
    <dbReference type="NCBI Taxonomy" id="556484"/>
    <lineage>
        <taxon>Eukaryota</taxon>
        <taxon>Sar</taxon>
        <taxon>Stramenopiles</taxon>
        <taxon>Ochrophyta</taxon>
        <taxon>Bacillariophyta</taxon>
        <taxon>Bacillariophyceae</taxon>
        <taxon>Bacillariophycidae</taxon>
        <taxon>Naviculales</taxon>
        <taxon>Phaeodactylaceae</taxon>
        <taxon>Phaeodactylum</taxon>
    </lineage>
</organism>
<dbReference type="KEGG" id="pti:PHATRDRAFT_47795"/>
<dbReference type="PaxDb" id="2850-Phatr47795"/>
<evidence type="ECO:0000313" key="3">
    <source>
        <dbReference type="Proteomes" id="UP000000759"/>
    </source>
</evidence>
<dbReference type="OrthoDB" id="507128at2759"/>
<evidence type="ECO:0000259" key="1">
    <source>
        <dbReference type="Pfam" id="PF22807"/>
    </source>
</evidence>
<dbReference type="Gene3D" id="2.120.10.30">
    <property type="entry name" value="TolB, C-terminal domain"/>
    <property type="match status" value="1"/>
</dbReference>
<dbReference type="PANTHER" id="PTHR19328">
    <property type="entry name" value="HEDGEHOG-INTERACTING PROTEIN"/>
    <property type="match status" value="1"/>
</dbReference>
<dbReference type="STRING" id="556484.B7G4X5"/>
<feature type="domain" description="Pyrroloquinoline quinone-dependent pyranose dehydrogenase beta-propeller" evidence="1">
    <location>
        <begin position="61"/>
        <end position="443"/>
    </location>
</feature>
<name>B7G4X5_PHATC</name>
<dbReference type="SUPFAM" id="SSF50952">
    <property type="entry name" value="Soluble quinoprotein glucose dehydrogenase"/>
    <property type="match status" value="1"/>
</dbReference>
<gene>
    <name evidence="2" type="ORF">PHATRDRAFT_47795</name>
</gene>
<dbReference type="PANTHER" id="PTHR19328:SF53">
    <property type="entry name" value="MEMBRANE PROTEIN"/>
    <property type="match status" value="1"/>
</dbReference>
<reference evidence="2 3" key="1">
    <citation type="journal article" date="2008" name="Nature">
        <title>The Phaeodactylum genome reveals the evolutionary history of diatom genomes.</title>
        <authorList>
            <person name="Bowler C."/>
            <person name="Allen A.E."/>
            <person name="Badger J.H."/>
            <person name="Grimwood J."/>
            <person name="Jabbari K."/>
            <person name="Kuo A."/>
            <person name="Maheswari U."/>
            <person name="Martens C."/>
            <person name="Maumus F."/>
            <person name="Otillar R.P."/>
            <person name="Rayko E."/>
            <person name="Salamov A."/>
            <person name="Vandepoele K."/>
            <person name="Beszteri B."/>
            <person name="Gruber A."/>
            <person name="Heijde M."/>
            <person name="Katinka M."/>
            <person name="Mock T."/>
            <person name="Valentin K."/>
            <person name="Verret F."/>
            <person name="Berges J.A."/>
            <person name="Brownlee C."/>
            <person name="Cadoret J.P."/>
            <person name="Chiovitti A."/>
            <person name="Choi C.J."/>
            <person name="Coesel S."/>
            <person name="De Martino A."/>
            <person name="Detter J.C."/>
            <person name="Durkin C."/>
            <person name="Falciatore A."/>
            <person name="Fournet J."/>
            <person name="Haruta M."/>
            <person name="Huysman M.J."/>
            <person name="Jenkins B.D."/>
            <person name="Jiroutova K."/>
            <person name="Jorgensen R.E."/>
            <person name="Joubert Y."/>
            <person name="Kaplan A."/>
            <person name="Kroger N."/>
            <person name="Kroth P.G."/>
            <person name="La Roche J."/>
            <person name="Lindquist E."/>
            <person name="Lommer M."/>
            <person name="Martin-Jezequel V."/>
            <person name="Lopez P.J."/>
            <person name="Lucas S."/>
            <person name="Mangogna M."/>
            <person name="McGinnis K."/>
            <person name="Medlin L.K."/>
            <person name="Montsant A."/>
            <person name="Oudot-Le Secq M.P."/>
            <person name="Napoli C."/>
            <person name="Obornik M."/>
            <person name="Parker M.S."/>
            <person name="Petit J.L."/>
            <person name="Porcel B.M."/>
            <person name="Poulsen N."/>
            <person name="Robison M."/>
            <person name="Rychlewski L."/>
            <person name="Rynearson T.A."/>
            <person name="Schmutz J."/>
            <person name="Shapiro H."/>
            <person name="Siaut M."/>
            <person name="Stanley M."/>
            <person name="Sussman M.R."/>
            <person name="Taylor A.R."/>
            <person name="Vardi A."/>
            <person name="von Dassow P."/>
            <person name="Vyverman W."/>
            <person name="Willis A."/>
            <person name="Wyrwicz L.S."/>
            <person name="Rokhsar D.S."/>
            <person name="Weissenbach J."/>
            <person name="Armbrust E.V."/>
            <person name="Green B.R."/>
            <person name="Van de Peer Y."/>
            <person name="Grigoriev I.V."/>
        </authorList>
    </citation>
    <scope>NUCLEOTIDE SEQUENCE [LARGE SCALE GENOMIC DNA]</scope>
    <source>
        <strain evidence="2 3">CCAP 1055/1</strain>
    </source>
</reference>
<dbReference type="InterPro" id="IPR011041">
    <property type="entry name" value="Quinoprot_gluc/sorb_DH_b-prop"/>
</dbReference>
<reference evidence="3" key="2">
    <citation type="submission" date="2008-08" db="EMBL/GenBank/DDBJ databases">
        <authorList>
            <consortium name="Diatom Consortium"/>
            <person name="Grigoriev I."/>
            <person name="Grimwood J."/>
            <person name="Kuo A."/>
            <person name="Otillar R.P."/>
            <person name="Salamov A."/>
            <person name="Detter J.C."/>
            <person name="Lindquist E."/>
            <person name="Shapiro H."/>
            <person name="Lucas S."/>
            <person name="Glavina del Rio T."/>
            <person name="Pitluck S."/>
            <person name="Rokhsar D."/>
            <person name="Bowler C."/>
        </authorList>
    </citation>
    <scope>GENOME REANNOTATION</scope>
    <source>
        <strain evidence="3">CCAP 1055/1</strain>
    </source>
</reference>
<dbReference type="InParanoid" id="B7G4X5"/>
<dbReference type="HOGENOM" id="CLU_039534_1_0_1"/>
<sequence>MPSHKATSRHAAVWGLTETRFLSKPCWYRLIPSETSLFISLTSCMNFSEACRLAPLESAQLSVGFCAFTIPVEIDQPRSILSNGPSTILSLERGSSSIVLLEDADGDGVADSRRTLATAPDLNHGLALHDGYVYASSDQNVYRWAYTEDFGSVDPSPTLVVNNINADGQGGAPFGHRTRTIIFDGSDRLYISVGSAGNVDDDSFRSRIRRFSDLDPSNFPIDFLQGEVFADGLRNEVGLAFDTHGVLWGVENGADNLERSDLGGDITNDNPAEELNRFREEDVGRHYGYPYCWTEFLLSPGLGQGRGTAWAWPTFLANGAVTDAQCRNNYIGPVVSMQAHSAPLGITFYRWKEPNELPQDCTGGFPRSMDGFAFLAFHGSWNRDIPTGYKVTYVPMDENGEALGEPVDLLAHIAPNASWASGFRPVDVDFDSCGRLIVSSDGSRQDGAYRGSGIVRVEYQTLESSLVPGPSAPPTAINTDTVAPVPAPTITQPPLASPTSAAKNWGYQWSVALFLLMVQDLCW</sequence>
<accession>B7G4X5</accession>
<dbReference type="RefSeq" id="XP_002182313.1">
    <property type="nucleotide sequence ID" value="XM_002182277.1"/>
</dbReference>
<evidence type="ECO:0000313" key="2">
    <source>
        <dbReference type="EMBL" id="EEC46214.1"/>
    </source>
</evidence>
<dbReference type="Proteomes" id="UP000000759">
    <property type="component" value="Chromosome 15"/>
</dbReference>
<dbReference type="GeneID" id="7203038"/>
<dbReference type="AlphaFoldDB" id="B7G4X5"/>
<dbReference type="Pfam" id="PF22807">
    <property type="entry name" value="TrAA12"/>
    <property type="match status" value="1"/>
</dbReference>